<evidence type="ECO:0000256" key="8">
    <source>
        <dbReference type="ARBA" id="ARBA00023224"/>
    </source>
</evidence>
<evidence type="ECO:0000313" key="15">
    <source>
        <dbReference type="Proteomes" id="UP000663829"/>
    </source>
</evidence>
<evidence type="ECO:0000256" key="9">
    <source>
        <dbReference type="SAM" id="Phobius"/>
    </source>
</evidence>
<dbReference type="EMBL" id="CAJOBC010002097">
    <property type="protein sequence ID" value="CAF3715311.1"/>
    <property type="molecule type" value="Genomic_DNA"/>
</dbReference>
<accession>A0A814C998</accession>
<keyword evidence="3 9" id="KW-0812">Transmembrane</keyword>
<evidence type="ECO:0000313" key="14">
    <source>
        <dbReference type="EMBL" id="CAF3715311.1"/>
    </source>
</evidence>
<reference evidence="12" key="1">
    <citation type="submission" date="2021-02" db="EMBL/GenBank/DDBJ databases">
        <authorList>
            <person name="Nowell W R."/>
        </authorList>
    </citation>
    <scope>NUCLEOTIDE SEQUENCE</scope>
</reference>
<evidence type="ECO:0000256" key="6">
    <source>
        <dbReference type="ARBA" id="ARBA00023136"/>
    </source>
</evidence>
<organism evidence="12 15">
    <name type="scientific">Didymodactylos carnosus</name>
    <dbReference type="NCBI Taxonomy" id="1234261"/>
    <lineage>
        <taxon>Eukaryota</taxon>
        <taxon>Metazoa</taxon>
        <taxon>Spiralia</taxon>
        <taxon>Gnathifera</taxon>
        <taxon>Rotifera</taxon>
        <taxon>Eurotatoria</taxon>
        <taxon>Bdelloidea</taxon>
        <taxon>Philodinida</taxon>
        <taxon>Philodinidae</taxon>
        <taxon>Didymodactylos</taxon>
    </lineage>
</organism>
<dbReference type="AlphaFoldDB" id="A0A814C998"/>
<dbReference type="Pfam" id="PF00001">
    <property type="entry name" value="7tm_1"/>
    <property type="match status" value="1"/>
</dbReference>
<feature type="domain" description="G-protein coupled receptors family 1 profile" evidence="10">
    <location>
        <begin position="30"/>
        <end position="295"/>
    </location>
</feature>
<proteinExistence type="predicted"/>
<dbReference type="PRINTS" id="PR00237">
    <property type="entry name" value="GPCRRHODOPSN"/>
</dbReference>
<feature type="transmembrane region" description="Helical" evidence="9">
    <location>
        <begin position="51"/>
        <end position="72"/>
    </location>
</feature>
<dbReference type="InterPro" id="IPR017452">
    <property type="entry name" value="GPCR_Rhodpsn_7TM"/>
</dbReference>
<dbReference type="Proteomes" id="UP000681722">
    <property type="component" value="Unassembled WGS sequence"/>
</dbReference>
<evidence type="ECO:0000259" key="10">
    <source>
        <dbReference type="PROSITE" id="PS50262"/>
    </source>
</evidence>
<comment type="subcellular location">
    <subcellularLocation>
        <location evidence="1">Cell membrane</location>
        <topology evidence="1">Multi-pass membrane protein</topology>
    </subcellularLocation>
</comment>
<evidence type="ECO:0000313" key="12">
    <source>
        <dbReference type="EMBL" id="CAF0938463.1"/>
    </source>
</evidence>
<dbReference type="PANTHER" id="PTHR24228:SF75">
    <property type="entry name" value="G-PROTEIN COUPLED RECEPTORS FAMILY 1 PROFILE DOMAIN-CONTAINING PROTEIN"/>
    <property type="match status" value="1"/>
</dbReference>
<evidence type="ECO:0000256" key="2">
    <source>
        <dbReference type="ARBA" id="ARBA00022475"/>
    </source>
</evidence>
<evidence type="ECO:0000313" key="13">
    <source>
        <dbReference type="EMBL" id="CAF3544932.1"/>
    </source>
</evidence>
<keyword evidence="7" id="KW-0675">Receptor</keyword>
<dbReference type="EMBL" id="CAJNOK010000611">
    <property type="protein sequence ID" value="CAF0764891.1"/>
    <property type="molecule type" value="Genomic_DNA"/>
</dbReference>
<feature type="transmembrane region" description="Helical" evidence="9">
    <location>
        <begin position="229"/>
        <end position="252"/>
    </location>
</feature>
<dbReference type="InterPro" id="IPR000276">
    <property type="entry name" value="GPCR_Rhodpsn"/>
</dbReference>
<evidence type="ECO:0000256" key="5">
    <source>
        <dbReference type="ARBA" id="ARBA00023040"/>
    </source>
</evidence>
<sequence>MSNSTDVPSLLFFVIINSLMLILIVIGVIFGLIVIILISTHKNNHTVPNSLSCNSCSGGLFYFCVYTVFIIYEYLPEKYRTNPLLCQLQGYMYSVSCCAVTYSYLVQATNRLFYALFYKYRFLLSSKSACILIVIHWSLSFILPFPIIFLNGYQYQIESQICILTTKQFPTAMYGVAAFFFVPLSSVIGIYTIILHNACQRTKRYASRAIRKRHHATVYSRRSSRDLKVIRHTVILIGILTVGGTPYCILIILDVLNAASPEWYLLVTLFITFSVMADMIVIFAYNKSCINIIYKPFKYEPSLNSLSQEQLKEKPNSLISSAYC</sequence>
<dbReference type="GO" id="GO:0005886">
    <property type="term" value="C:plasma membrane"/>
    <property type="evidence" value="ECO:0007669"/>
    <property type="project" value="UniProtKB-SubCell"/>
</dbReference>
<dbReference type="Proteomes" id="UP000663829">
    <property type="component" value="Unassembled WGS sequence"/>
</dbReference>
<feature type="transmembrane region" description="Helical" evidence="9">
    <location>
        <begin position="129"/>
        <end position="152"/>
    </location>
</feature>
<dbReference type="Gene3D" id="1.20.1070.10">
    <property type="entry name" value="Rhodopsin 7-helix transmembrane proteins"/>
    <property type="match status" value="1"/>
</dbReference>
<dbReference type="Proteomes" id="UP000677228">
    <property type="component" value="Unassembled WGS sequence"/>
</dbReference>
<evidence type="ECO:0000256" key="4">
    <source>
        <dbReference type="ARBA" id="ARBA00022989"/>
    </source>
</evidence>
<feature type="transmembrane region" description="Helical" evidence="9">
    <location>
        <begin position="172"/>
        <end position="194"/>
    </location>
</feature>
<dbReference type="OrthoDB" id="10025648at2759"/>
<dbReference type="SUPFAM" id="SSF81321">
    <property type="entry name" value="Family A G protein-coupled receptor-like"/>
    <property type="match status" value="1"/>
</dbReference>
<protein>
    <recommendedName>
        <fullName evidence="10">G-protein coupled receptors family 1 profile domain-containing protein</fullName>
    </recommendedName>
</protein>
<feature type="transmembrane region" description="Helical" evidence="9">
    <location>
        <begin position="92"/>
        <end position="117"/>
    </location>
</feature>
<keyword evidence="4 9" id="KW-1133">Transmembrane helix</keyword>
<gene>
    <name evidence="12" type="ORF">GPM918_LOCUS10575</name>
    <name evidence="11" type="ORF">OVA965_LOCUS2756</name>
    <name evidence="14" type="ORF">SRO942_LOCUS10576</name>
    <name evidence="13" type="ORF">TMI583_LOCUS2755</name>
</gene>
<name>A0A814C998_9BILA</name>
<comment type="caution">
    <text evidence="12">The sequence shown here is derived from an EMBL/GenBank/DDBJ whole genome shotgun (WGS) entry which is preliminary data.</text>
</comment>
<dbReference type="Proteomes" id="UP000682733">
    <property type="component" value="Unassembled WGS sequence"/>
</dbReference>
<dbReference type="EMBL" id="CAJOBA010000611">
    <property type="protein sequence ID" value="CAF3544932.1"/>
    <property type="molecule type" value="Genomic_DNA"/>
</dbReference>
<evidence type="ECO:0000313" key="11">
    <source>
        <dbReference type="EMBL" id="CAF0764891.1"/>
    </source>
</evidence>
<dbReference type="PANTHER" id="PTHR24228">
    <property type="entry name" value="B2 BRADYKININ RECEPTOR/ANGIOTENSIN II RECEPTOR"/>
    <property type="match status" value="1"/>
</dbReference>
<dbReference type="EMBL" id="CAJNOQ010002097">
    <property type="protein sequence ID" value="CAF0938463.1"/>
    <property type="molecule type" value="Genomic_DNA"/>
</dbReference>
<evidence type="ECO:0000256" key="1">
    <source>
        <dbReference type="ARBA" id="ARBA00004651"/>
    </source>
</evidence>
<keyword evidence="2" id="KW-1003">Cell membrane</keyword>
<keyword evidence="6 9" id="KW-0472">Membrane</keyword>
<keyword evidence="5" id="KW-0297">G-protein coupled receptor</keyword>
<feature type="transmembrane region" description="Helical" evidence="9">
    <location>
        <begin position="12"/>
        <end position="39"/>
    </location>
</feature>
<evidence type="ECO:0000256" key="7">
    <source>
        <dbReference type="ARBA" id="ARBA00023170"/>
    </source>
</evidence>
<dbReference type="PROSITE" id="PS50262">
    <property type="entry name" value="G_PROTEIN_RECEP_F1_2"/>
    <property type="match status" value="1"/>
</dbReference>
<feature type="transmembrane region" description="Helical" evidence="9">
    <location>
        <begin position="264"/>
        <end position="285"/>
    </location>
</feature>
<dbReference type="CDD" id="cd00637">
    <property type="entry name" value="7tm_classA_rhodopsin-like"/>
    <property type="match status" value="1"/>
</dbReference>
<evidence type="ECO:0000256" key="3">
    <source>
        <dbReference type="ARBA" id="ARBA00022692"/>
    </source>
</evidence>
<keyword evidence="8" id="KW-0807">Transducer</keyword>
<keyword evidence="15" id="KW-1185">Reference proteome</keyword>
<dbReference type="GO" id="GO:0004930">
    <property type="term" value="F:G protein-coupled receptor activity"/>
    <property type="evidence" value="ECO:0007669"/>
    <property type="project" value="UniProtKB-KW"/>
</dbReference>